<sequence length="219" mass="24616">MHSAPDGELRISVFPRHDAVHILDVDAGFFAQDAAQAGRVESRSRSDHHPLRQSAFPGHDVSVDVHRIRNHQEHPAVVMLHDVPGDFLDDVDVLLRQVEPRFTVFSAESRRDDDDVGVLHFLVTAAPHVHRAEERQPVTDVKRLPLGFLRKNVDDRKLGNHVLHGDRIGDGSSDVSCSDHRDFPATLAHFPVLLPDKINRSSDFERRMRNPSAAMALQI</sequence>
<name>A0A645E381_9ZZZZ</name>
<accession>A0A645E381</accession>
<organism evidence="1">
    <name type="scientific">bioreactor metagenome</name>
    <dbReference type="NCBI Taxonomy" id="1076179"/>
    <lineage>
        <taxon>unclassified sequences</taxon>
        <taxon>metagenomes</taxon>
        <taxon>ecological metagenomes</taxon>
    </lineage>
</organism>
<proteinExistence type="predicted"/>
<dbReference type="AlphaFoldDB" id="A0A645E381"/>
<comment type="caution">
    <text evidence="1">The sequence shown here is derived from an EMBL/GenBank/DDBJ whole genome shotgun (WGS) entry which is preliminary data.</text>
</comment>
<evidence type="ECO:0000313" key="1">
    <source>
        <dbReference type="EMBL" id="MPM96254.1"/>
    </source>
</evidence>
<protein>
    <submittedName>
        <fullName evidence="1">Uncharacterized protein</fullName>
    </submittedName>
</protein>
<dbReference type="EMBL" id="VSSQ01042640">
    <property type="protein sequence ID" value="MPM96254.1"/>
    <property type="molecule type" value="Genomic_DNA"/>
</dbReference>
<gene>
    <name evidence="1" type="ORF">SDC9_143412</name>
</gene>
<reference evidence="1" key="1">
    <citation type="submission" date="2019-08" db="EMBL/GenBank/DDBJ databases">
        <authorList>
            <person name="Kucharzyk K."/>
            <person name="Murdoch R.W."/>
            <person name="Higgins S."/>
            <person name="Loffler F."/>
        </authorList>
    </citation>
    <scope>NUCLEOTIDE SEQUENCE</scope>
</reference>